<organism evidence="2 3">
    <name type="scientific">Geochorda subterranea</name>
    <dbReference type="NCBI Taxonomy" id="3109564"/>
    <lineage>
        <taxon>Bacteria</taxon>
        <taxon>Bacillati</taxon>
        <taxon>Bacillota</taxon>
        <taxon>Limnochordia</taxon>
        <taxon>Limnochordales</taxon>
        <taxon>Geochordaceae</taxon>
        <taxon>Geochorda</taxon>
    </lineage>
</organism>
<name>A0ABZ1BSV2_9FIRM</name>
<dbReference type="Proteomes" id="UP001333102">
    <property type="component" value="Chromosome"/>
</dbReference>
<keyword evidence="1" id="KW-0472">Membrane</keyword>
<proteinExistence type="predicted"/>
<sequence length="144" mass="15530">MGNEGTVAAVLIVLLLAGIWFGIQAGQRHMDAVMNAWVGHSAQELLDVWGPPSRIVTAPPGSEGSLYIYEESDNAVTVTPIYPPPPDGSPPGRPMTFTVSSASGYAYRIFWVDGSGRIYRTAWAGLRWSNRLPNKFPLQSAPAS</sequence>
<dbReference type="EMBL" id="CP141614">
    <property type="protein sequence ID" value="WRP15698.1"/>
    <property type="molecule type" value="Genomic_DNA"/>
</dbReference>
<reference evidence="3" key="1">
    <citation type="submission" date="2023-12" db="EMBL/GenBank/DDBJ databases">
        <title>Novel isolates from deep terrestrial aquifers shed light on the physiology and ecology of the class Limnochordia.</title>
        <authorList>
            <person name="Karnachuk O.V."/>
            <person name="Lukina A.P."/>
            <person name="Avakyan M.R."/>
            <person name="Kadnikov V."/>
            <person name="Begmatov S."/>
            <person name="Beletsky A.V."/>
            <person name="Mardanov A.V."/>
            <person name="Ravin N.V."/>
        </authorList>
    </citation>
    <scope>NUCLEOTIDE SEQUENCE [LARGE SCALE GENOMIC DNA]</scope>
    <source>
        <strain evidence="3">LN</strain>
    </source>
</reference>
<dbReference type="RefSeq" id="WP_324670104.1">
    <property type="nucleotide sequence ID" value="NZ_CP141614.1"/>
</dbReference>
<evidence type="ECO:0000313" key="3">
    <source>
        <dbReference type="Proteomes" id="UP001333102"/>
    </source>
</evidence>
<keyword evidence="3" id="KW-1185">Reference proteome</keyword>
<dbReference type="SUPFAM" id="SSF89372">
    <property type="entry name" value="Fucose-specific lectin"/>
    <property type="match status" value="1"/>
</dbReference>
<accession>A0ABZ1BSV2</accession>
<protein>
    <submittedName>
        <fullName evidence="2">Uncharacterized protein</fullName>
    </submittedName>
</protein>
<evidence type="ECO:0000313" key="2">
    <source>
        <dbReference type="EMBL" id="WRP15698.1"/>
    </source>
</evidence>
<keyword evidence="1" id="KW-0812">Transmembrane</keyword>
<feature type="transmembrane region" description="Helical" evidence="1">
    <location>
        <begin position="6"/>
        <end position="23"/>
    </location>
</feature>
<gene>
    <name evidence="2" type="ORF">VLY81_05965</name>
</gene>
<keyword evidence="1" id="KW-1133">Transmembrane helix</keyword>
<evidence type="ECO:0000256" key="1">
    <source>
        <dbReference type="SAM" id="Phobius"/>
    </source>
</evidence>